<evidence type="ECO:0000256" key="3">
    <source>
        <dbReference type="ARBA" id="ARBA00004202"/>
    </source>
</evidence>
<comment type="catalytic activity">
    <reaction evidence="17">
        <text>nitrate + a quinol = a quinone + nitrite + H2O</text>
        <dbReference type="Rhea" id="RHEA:56144"/>
        <dbReference type="ChEBI" id="CHEBI:15377"/>
        <dbReference type="ChEBI" id="CHEBI:16301"/>
        <dbReference type="ChEBI" id="CHEBI:17632"/>
        <dbReference type="ChEBI" id="CHEBI:24646"/>
        <dbReference type="ChEBI" id="CHEBI:132124"/>
        <dbReference type="EC" id="1.7.5.1"/>
    </reaction>
</comment>
<dbReference type="InterPro" id="IPR006655">
    <property type="entry name" value="Mopterin_OxRdtase_prok_CS"/>
</dbReference>
<sequence>MARSDQPASALLLRTGVHLTRSEATGDLRAVFKEGGREGDVFYRDRWSHDKVVRSTHGVNCTGSCSWNVYVKDGIITWETQATDYPSVGPDRPEYEPRGCPRGAAFSWYTYSPTRVRYPYGRGVLIEMFREAKARLGDPVAAWAEITTDPAKRERYQSARGKGGLVRITWDEAVEIAAAAHVHTIGAYGPDRIAGFSPIPAMSQVSHGVGARFVNLLGGSMLSFYDWYADLPVASPQVFGDQTDVPESGDWWDAAYLVLWGSNVPVTRTPDAHWMAEARYRGQKVVTVAPDYNDAAKFADEWLAPHPGTDGAMAMAMGHVILKEHFVEQRTEAFDAYVRKYTDLPFLVELEERDGRCVPGKFLRRTALPGDEPHAEWKPVLLDEATGEPVSPNGTLGTRWNDADLGKWNLDLQGVRPRLSLYETGGETAAISLPRFDTAGPGDGGAVERGVPVRRVAGRLVTTVFDLLLAQYGVQRPGLPGRWPAGYEDAAEPCTPAWAESLTSVKADRIARIAREFAATARDSGGRAMIVLGAGTNQWFHGDTMYRSFLTLLLLTGCQGRNGGGWAHYVGQEKCRTQTGWAAYASAMDWTRPARFMAATPYWYLHTDQWRYDTYDADALRSATGPNRLAGRHTADLVAASARMGWMPSYPTFDRNPLLLAQEARESGLEPGPYIARELANGDLRFACEDPDAPENWPRVLTVWRANLFGSSAKGDEYFLKHLLGTQHSVQGEEARPEHRPADVVWHGKAPKGKLDLLLSLDFRMTSTTLLSDLVLPAATWYEKHDLSTTDMHPYVHAFSPAIDPPWQARTDFETFHALARRFSELAAEHLGTAVDLVAAPHQHDTPGELAQPGGTAPDWKAEGVPPVPGSTMPAIIAVERDYPAVAAKLAALGPLAETKGLPVKGVTFTPDAEIGWLAARNGASREHPAIGRPLLDTDVKACEMILALSGTSNGRLAAQGFERLAARTGTDFSELIHGAAERRVVFSDTQHGPTPVGASPEWSGKEAHDRRYSPFTINLEHDKPWHTLTGRMHCYVDHDWMHEFGEALPVYRPPLNMAALFGEPAIRTGKHSGEPEIGPTGERAVAVRYLTPHSKWSIHSEYQDNLLMLTLSRGGPNIWMSPADAAAIGAEDNDWVEAVNRNGVVAARLVVSHRMPQGTVYMYHAQERVVDVPKTETTGKRGGIHNSLTRLLVKPTHLIGGYAQFSYAFNYIGPTGNQRDEVTVVRKRSTEVTY</sequence>
<keyword evidence="10" id="KW-0479">Metal-binding</keyword>
<dbReference type="PANTHER" id="PTHR43105:SF2">
    <property type="entry name" value="RESPIRATORY NITRATE REDUCTASE 2 ALPHA CHAIN"/>
    <property type="match status" value="1"/>
</dbReference>
<organism evidence="20 21">
    <name type="scientific">Glycomyces endophyticus</name>
    <dbReference type="NCBI Taxonomy" id="480996"/>
    <lineage>
        <taxon>Bacteria</taxon>
        <taxon>Bacillati</taxon>
        <taxon>Actinomycetota</taxon>
        <taxon>Actinomycetes</taxon>
        <taxon>Glycomycetales</taxon>
        <taxon>Glycomycetaceae</taxon>
        <taxon>Glycomyces</taxon>
    </lineage>
</organism>
<dbReference type="InterPro" id="IPR006656">
    <property type="entry name" value="Mopterin_OxRdtase"/>
</dbReference>
<protein>
    <recommendedName>
        <fullName evidence="5">nitrate reductase (quinone)</fullName>
        <ecNumber evidence="5">1.7.5.1</ecNumber>
    </recommendedName>
</protein>
<gene>
    <name evidence="20" type="ORF">GCM10009830_34080</name>
</gene>
<comment type="cofactor">
    <cofactor evidence="2">
        <name>[4Fe-4S] cluster</name>
        <dbReference type="ChEBI" id="CHEBI:49883"/>
    </cofactor>
</comment>
<dbReference type="InterPro" id="IPR009010">
    <property type="entry name" value="Asp_de-COase-like_dom_sf"/>
</dbReference>
<evidence type="ECO:0000256" key="8">
    <source>
        <dbReference type="ARBA" id="ARBA00022485"/>
    </source>
</evidence>
<dbReference type="SUPFAM" id="SSF50692">
    <property type="entry name" value="ADC-like"/>
    <property type="match status" value="1"/>
</dbReference>
<dbReference type="SUPFAM" id="SSF53706">
    <property type="entry name" value="Formate dehydrogenase/DMSO reductase, domains 1-3"/>
    <property type="match status" value="1"/>
</dbReference>
<keyword evidence="16" id="KW-0472">Membrane</keyword>
<reference evidence="20 21" key="1">
    <citation type="journal article" date="2019" name="Int. J. Syst. Evol. Microbiol.">
        <title>The Global Catalogue of Microorganisms (GCM) 10K type strain sequencing project: providing services to taxonomists for standard genome sequencing and annotation.</title>
        <authorList>
            <consortium name="The Broad Institute Genomics Platform"/>
            <consortium name="The Broad Institute Genome Sequencing Center for Infectious Disease"/>
            <person name="Wu L."/>
            <person name="Ma J."/>
        </authorList>
    </citation>
    <scope>NUCLEOTIDE SEQUENCE [LARGE SCALE GENOMIC DNA]</scope>
    <source>
        <strain evidence="20 21">JCM 16001</strain>
    </source>
</reference>
<dbReference type="InterPro" id="IPR037943">
    <property type="entry name" value="MopB_CT_Nitrate-R-NarG-like"/>
</dbReference>
<proteinExistence type="inferred from homology"/>
<evidence type="ECO:0000256" key="15">
    <source>
        <dbReference type="ARBA" id="ARBA00023063"/>
    </source>
</evidence>
<dbReference type="InterPro" id="IPR006963">
    <property type="entry name" value="Mopterin_OxRdtase_4Fe-4S_dom"/>
</dbReference>
<evidence type="ECO:0000259" key="19">
    <source>
        <dbReference type="PROSITE" id="PS51669"/>
    </source>
</evidence>
<evidence type="ECO:0000256" key="6">
    <source>
        <dbReference type="ARBA" id="ARBA00022448"/>
    </source>
</evidence>
<dbReference type="SMART" id="SM00926">
    <property type="entry name" value="Molybdop_Fe4S4"/>
    <property type="match status" value="1"/>
</dbReference>
<comment type="subcellular location">
    <subcellularLocation>
        <location evidence="3">Cell membrane</location>
        <topology evidence="3">Peripheral membrane protein</topology>
    </subcellularLocation>
</comment>
<evidence type="ECO:0000313" key="21">
    <source>
        <dbReference type="Proteomes" id="UP001499851"/>
    </source>
</evidence>
<dbReference type="EMBL" id="BAAAQF010000013">
    <property type="protein sequence ID" value="GAA1684008.1"/>
    <property type="molecule type" value="Genomic_DNA"/>
</dbReference>
<dbReference type="Pfam" id="PF01568">
    <property type="entry name" value="Molydop_binding"/>
    <property type="match status" value="1"/>
</dbReference>
<evidence type="ECO:0000256" key="1">
    <source>
        <dbReference type="ARBA" id="ARBA00001942"/>
    </source>
</evidence>
<keyword evidence="12" id="KW-0560">Oxidoreductase</keyword>
<dbReference type="InterPro" id="IPR006468">
    <property type="entry name" value="NarG"/>
</dbReference>
<comment type="cofactor">
    <cofactor evidence="1">
        <name>Mo-bis(molybdopterin guanine dinucleotide)</name>
        <dbReference type="ChEBI" id="CHEBI:60539"/>
    </cofactor>
</comment>
<evidence type="ECO:0000256" key="14">
    <source>
        <dbReference type="ARBA" id="ARBA00023014"/>
    </source>
</evidence>
<dbReference type="PROSITE" id="PS00551">
    <property type="entry name" value="MOLYBDOPTERIN_PROK_1"/>
    <property type="match status" value="1"/>
</dbReference>
<keyword evidence="14" id="KW-0411">Iron-sulfur</keyword>
<keyword evidence="7" id="KW-1003">Cell membrane</keyword>
<dbReference type="Pfam" id="PF00384">
    <property type="entry name" value="Molybdopterin"/>
    <property type="match status" value="1"/>
</dbReference>
<dbReference type="InterPro" id="IPR050123">
    <property type="entry name" value="Prok_molybdopt-oxidoreductase"/>
</dbReference>
<keyword evidence="13" id="KW-0408">Iron</keyword>
<evidence type="ECO:0000256" key="5">
    <source>
        <dbReference type="ARBA" id="ARBA00012500"/>
    </source>
</evidence>
<evidence type="ECO:0000256" key="11">
    <source>
        <dbReference type="ARBA" id="ARBA00022982"/>
    </source>
</evidence>
<accession>A0ABN2H989</accession>
<evidence type="ECO:0000256" key="4">
    <source>
        <dbReference type="ARBA" id="ARBA00010312"/>
    </source>
</evidence>
<evidence type="ECO:0000256" key="2">
    <source>
        <dbReference type="ARBA" id="ARBA00001966"/>
    </source>
</evidence>
<dbReference type="Gene3D" id="3.40.50.12440">
    <property type="match status" value="1"/>
</dbReference>
<evidence type="ECO:0000313" key="20">
    <source>
        <dbReference type="EMBL" id="GAA1684008.1"/>
    </source>
</evidence>
<dbReference type="EC" id="1.7.5.1" evidence="5"/>
<evidence type="ECO:0000256" key="10">
    <source>
        <dbReference type="ARBA" id="ARBA00022723"/>
    </source>
</evidence>
<feature type="domain" description="4Fe-4S Mo/W bis-MGD-type" evidence="19">
    <location>
        <begin position="50"/>
        <end position="114"/>
    </location>
</feature>
<keyword evidence="6" id="KW-0813">Transport</keyword>
<dbReference type="NCBIfam" id="TIGR01580">
    <property type="entry name" value="narG"/>
    <property type="match status" value="1"/>
</dbReference>
<dbReference type="InterPro" id="IPR006657">
    <property type="entry name" value="MoPterin_dinucl-bd_dom"/>
</dbReference>
<evidence type="ECO:0000256" key="18">
    <source>
        <dbReference type="SAM" id="MobiDB-lite"/>
    </source>
</evidence>
<evidence type="ECO:0000256" key="7">
    <source>
        <dbReference type="ARBA" id="ARBA00022475"/>
    </source>
</evidence>
<dbReference type="PANTHER" id="PTHR43105">
    <property type="entry name" value="RESPIRATORY NITRATE REDUCTASE"/>
    <property type="match status" value="1"/>
</dbReference>
<dbReference type="CDD" id="cd02750">
    <property type="entry name" value="MopB_Nitrate-R-NarG-like"/>
    <property type="match status" value="1"/>
</dbReference>
<dbReference type="RefSeq" id="WP_344488499.1">
    <property type="nucleotide sequence ID" value="NZ_BAAAQF010000013.1"/>
</dbReference>
<evidence type="ECO:0000256" key="9">
    <source>
        <dbReference type="ARBA" id="ARBA00022505"/>
    </source>
</evidence>
<evidence type="ECO:0000256" key="17">
    <source>
        <dbReference type="ARBA" id="ARBA00048294"/>
    </source>
</evidence>
<keyword evidence="11" id="KW-0249">Electron transport</keyword>
<evidence type="ECO:0000256" key="13">
    <source>
        <dbReference type="ARBA" id="ARBA00023004"/>
    </source>
</evidence>
<name>A0ABN2H989_9ACTN</name>
<keyword evidence="15" id="KW-0534">Nitrate assimilation</keyword>
<keyword evidence="8" id="KW-0004">4Fe-4S</keyword>
<dbReference type="InterPro" id="IPR027467">
    <property type="entry name" value="MopterinOxRdtase_cofactor_BS"/>
</dbReference>
<feature type="region of interest" description="Disordered" evidence="18">
    <location>
        <begin position="844"/>
        <end position="863"/>
    </location>
</feature>
<comment type="caution">
    <text evidence="20">The sequence shown here is derived from an EMBL/GenBank/DDBJ whole genome shotgun (WGS) entry which is preliminary data.</text>
</comment>
<dbReference type="PROSITE" id="PS51669">
    <property type="entry name" value="4FE4S_MOW_BIS_MGD"/>
    <property type="match status" value="1"/>
</dbReference>
<comment type="similarity">
    <text evidence="4">Belongs to the prokaryotic molybdopterin-containing oxidoreductase family.</text>
</comment>
<keyword evidence="9" id="KW-0500">Molybdenum</keyword>
<dbReference type="PROSITE" id="PS00490">
    <property type="entry name" value="MOLYBDOPTERIN_PROK_2"/>
    <property type="match status" value="1"/>
</dbReference>
<keyword evidence="21" id="KW-1185">Reference proteome</keyword>
<evidence type="ECO:0000256" key="16">
    <source>
        <dbReference type="ARBA" id="ARBA00023136"/>
    </source>
</evidence>
<evidence type="ECO:0000256" key="12">
    <source>
        <dbReference type="ARBA" id="ARBA00023002"/>
    </source>
</evidence>
<dbReference type="Proteomes" id="UP001499851">
    <property type="component" value="Unassembled WGS sequence"/>
</dbReference>
<dbReference type="CDD" id="cd02776">
    <property type="entry name" value="MopB_CT_Nitrate-R-NarG-like"/>
    <property type="match status" value="1"/>
</dbReference>